<accession>A0A288TXZ0</accession>
<sequence>MQIKGCTVIDVVSIVDTHGNTTVRMRDKVTFMCSRGHEQTRRVYQCLQEGSPCTACKGTVGYTGYSRSEEIISRVLSYHGVEHLREHKIVHEGELLRVDFYIPSINTIIEYDGKQHKIGRPKQESMSVEERTRRDNLRDEYARLHGVTMIRIDDKEKGNRLIQHMAKIFPEMGINPQSTDMIDITREVYNQSAEMFGWTSYDELERISNMQKQYGIKETMRLTGLTSSPIGRAVHVVRGKSGC</sequence>
<reference evidence="2" key="1">
    <citation type="submission" date="2016-12" db="EMBL/GenBank/DDBJ databases">
        <authorList>
            <person name="Lee J.-H."/>
            <person name="Kim Y.-T."/>
            <person name="Kim J.-H."/>
            <person name="Ryu S.-R."/>
        </authorList>
    </citation>
    <scope>NUCLEOTIDE SEQUENCE [LARGE SCALE GENOMIC DNA]</scope>
</reference>
<evidence type="ECO:0000313" key="1">
    <source>
        <dbReference type="EMBL" id="APZ82100.1"/>
    </source>
</evidence>
<proteinExistence type="predicted"/>
<evidence type="ECO:0000313" key="2">
    <source>
        <dbReference type="Proteomes" id="UP000224269"/>
    </source>
</evidence>
<keyword evidence="2" id="KW-1185">Reference proteome</keyword>
<name>A0A288TXZ0_9CAUD</name>
<gene>
    <name evidence="1" type="ORF">EFP01_173</name>
</gene>
<dbReference type="Gene3D" id="3.40.960.10">
    <property type="entry name" value="VSR Endonuclease"/>
    <property type="match status" value="1"/>
</dbReference>
<dbReference type="EMBL" id="KY549443">
    <property type="protein sequence ID" value="APZ82100.1"/>
    <property type="molecule type" value="Genomic_DNA"/>
</dbReference>
<dbReference type="Proteomes" id="UP000224269">
    <property type="component" value="Segment"/>
</dbReference>
<organism evidence="1 2">
    <name type="scientific">Enterococcus phage EFP01</name>
    <dbReference type="NCBI Taxonomy" id="1926594"/>
    <lineage>
        <taxon>Viruses</taxon>
        <taxon>Duplodnaviria</taxon>
        <taxon>Heunggongvirae</taxon>
        <taxon>Uroviricota</taxon>
        <taxon>Caudoviricetes</taxon>
        <taxon>Herelleviridae</taxon>
        <taxon>Brockvirinae</taxon>
        <taxon>Schiekvirus</taxon>
        <taxon>Schiekvirus EFP01</taxon>
    </lineage>
</organism>
<protein>
    <submittedName>
        <fullName evidence="1">Uncharacterized protein</fullName>
    </submittedName>
</protein>